<dbReference type="PATRIC" id="fig|1454003.3.peg.1823"/>
<gene>
    <name evidence="2" type="ORF">AW10_01768</name>
</gene>
<dbReference type="AlphaFoldDB" id="A0A011PUX5"/>
<sequence>MLNDEIVDEVRSIRDTHAASFGYDLRAIYEDLKKSEAARIAAGHPFVAPPTSPPVPDSSLQRNRFARR</sequence>
<feature type="compositionally biased region" description="Pro residues" evidence="1">
    <location>
        <begin position="47"/>
        <end position="56"/>
    </location>
</feature>
<reference evidence="2 3" key="1">
    <citation type="submission" date="2014-02" db="EMBL/GenBank/DDBJ databases">
        <title>Expanding our view of genomic diversity in Candidatus Accumulibacter clades.</title>
        <authorList>
            <person name="Skennerton C.T."/>
            <person name="Barr J.J."/>
            <person name="Slater F.R."/>
            <person name="Bond P.L."/>
            <person name="Tyson G.W."/>
        </authorList>
    </citation>
    <scope>NUCLEOTIDE SEQUENCE [LARGE SCALE GENOMIC DNA]</scope>
    <source>
        <strain evidence="3">BA-92</strain>
    </source>
</reference>
<comment type="caution">
    <text evidence="2">The sequence shown here is derived from an EMBL/GenBank/DDBJ whole genome shotgun (WGS) entry which is preliminary data.</text>
</comment>
<dbReference type="Proteomes" id="UP000021816">
    <property type="component" value="Unassembled WGS sequence"/>
</dbReference>
<dbReference type="EMBL" id="JEMX01000030">
    <property type="protein sequence ID" value="EXI80625.1"/>
    <property type="molecule type" value="Genomic_DNA"/>
</dbReference>
<organism evidence="2 3">
    <name type="scientific">Candidatus Accumulibacter appositus</name>
    <dbReference type="NCBI Taxonomy" id="1454003"/>
    <lineage>
        <taxon>Bacteria</taxon>
        <taxon>Pseudomonadati</taxon>
        <taxon>Pseudomonadota</taxon>
        <taxon>Betaproteobacteria</taxon>
        <taxon>Candidatus Accumulibacter</taxon>
    </lineage>
</organism>
<accession>A0A011PUX5</accession>
<evidence type="ECO:0000256" key="1">
    <source>
        <dbReference type="SAM" id="MobiDB-lite"/>
    </source>
</evidence>
<proteinExistence type="predicted"/>
<evidence type="ECO:0000313" key="3">
    <source>
        <dbReference type="Proteomes" id="UP000021816"/>
    </source>
</evidence>
<name>A0A011PUX5_9PROT</name>
<feature type="region of interest" description="Disordered" evidence="1">
    <location>
        <begin position="44"/>
        <end position="68"/>
    </location>
</feature>
<protein>
    <submittedName>
        <fullName evidence="2">Uncharacterized protein</fullName>
    </submittedName>
</protein>
<dbReference type="STRING" id="1454003.AW10_01768"/>
<evidence type="ECO:0000313" key="2">
    <source>
        <dbReference type="EMBL" id="EXI80625.1"/>
    </source>
</evidence>